<evidence type="ECO:0000259" key="2">
    <source>
        <dbReference type="PROSITE" id="PS50106"/>
    </source>
</evidence>
<sequence>MLQVSLVWAASAQAQSNSFFNRRKRIVIPFETYNNLIVVPVKINGSETLNFILDTGAGMTLLTDPKAIRFLQLPFVRTLNIGGMGEGESLLTSVSVNNEVFMGSSQARLHNILALEEDVLALSSYIGAPVHGILGCDFFHAFVVEINFMRKEICLYQPEHYKEPRKGVTYPLTLENQKPHTYIDLLVDGAPVTIKVLLDTGAGHALLLDANSIAPLQLPEKRLRMELGRGLSGIIKGHLGRVEGMRIGGSELDEVLTSFPDTNSVALAAYRNSGRQGNVGCEVLNRFKVTFNFPKRYVHFKPYRSRINKPFERDMSGLELRAIGEQFDRVVVSSVIPGSAADRAGLVPDDEIVLVDAMPAAAMKLSEIYKNFQRKSGRKVHLLVRRGDEFYMVPLQLRRLI</sequence>
<dbReference type="InterPro" id="IPR021109">
    <property type="entry name" value="Peptidase_aspartic_dom_sf"/>
</dbReference>
<keyword evidence="1" id="KW-0378">Hydrolase</keyword>
<dbReference type="SUPFAM" id="SSF50156">
    <property type="entry name" value="PDZ domain-like"/>
    <property type="match status" value="1"/>
</dbReference>
<keyword evidence="5" id="KW-1185">Reference proteome</keyword>
<dbReference type="InterPro" id="IPR036034">
    <property type="entry name" value="PDZ_sf"/>
</dbReference>
<keyword evidence="4" id="KW-0645">Protease</keyword>
<dbReference type="GO" id="GO:0004190">
    <property type="term" value="F:aspartic-type endopeptidase activity"/>
    <property type="evidence" value="ECO:0007669"/>
    <property type="project" value="InterPro"/>
</dbReference>
<evidence type="ECO:0000256" key="1">
    <source>
        <dbReference type="ARBA" id="ARBA00022801"/>
    </source>
</evidence>
<feature type="domain" description="PDZ" evidence="2">
    <location>
        <begin position="308"/>
        <end position="388"/>
    </location>
</feature>
<evidence type="ECO:0000313" key="4">
    <source>
        <dbReference type="EMBL" id="SDM12307.1"/>
    </source>
</evidence>
<dbReference type="Gene3D" id="2.30.42.10">
    <property type="match status" value="1"/>
</dbReference>
<dbReference type="InterPro" id="IPR001478">
    <property type="entry name" value="PDZ"/>
</dbReference>
<protein>
    <submittedName>
        <fullName evidence="4">Aspartyl protease</fullName>
    </submittedName>
</protein>
<dbReference type="STRING" id="1075417.SAMN05421823_110232"/>
<name>A0A1G9QNZ9_9BACT</name>
<proteinExistence type="predicted"/>
<dbReference type="InterPro" id="IPR001995">
    <property type="entry name" value="Peptidase_A2_cat"/>
</dbReference>
<reference evidence="4 5" key="1">
    <citation type="submission" date="2016-10" db="EMBL/GenBank/DDBJ databases">
        <authorList>
            <person name="de Groot N.N."/>
        </authorList>
    </citation>
    <scope>NUCLEOTIDE SEQUENCE [LARGE SCALE GENOMIC DNA]</scope>
    <source>
        <strain evidence="4 5">DSM 25186</strain>
    </source>
</reference>
<gene>
    <name evidence="4" type="ORF">SAMN05421823_110232</name>
</gene>
<dbReference type="AlphaFoldDB" id="A0A1G9QNZ9"/>
<dbReference type="Pfam" id="PF13650">
    <property type="entry name" value="Asp_protease_2"/>
    <property type="match status" value="1"/>
</dbReference>
<dbReference type="SMART" id="SM00228">
    <property type="entry name" value="PDZ"/>
    <property type="match status" value="1"/>
</dbReference>
<dbReference type="Proteomes" id="UP000198510">
    <property type="component" value="Unassembled WGS sequence"/>
</dbReference>
<dbReference type="GO" id="GO:0006508">
    <property type="term" value="P:proteolysis"/>
    <property type="evidence" value="ECO:0007669"/>
    <property type="project" value="UniProtKB-KW"/>
</dbReference>
<dbReference type="Pfam" id="PF00595">
    <property type="entry name" value="PDZ"/>
    <property type="match status" value="1"/>
</dbReference>
<dbReference type="EMBL" id="FNFO01000010">
    <property type="protein sequence ID" value="SDM12307.1"/>
    <property type="molecule type" value="Genomic_DNA"/>
</dbReference>
<organism evidence="4 5">
    <name type="scientific">Catalinimonas alkaloidigena</name>
    <dbReference type="NCBI Taxonomy" id="1075417"/>
    <lineage>
        <taxon>Bacteria</taxon>
        <taxon>Pseudomonadati</taxon>
        <taxon>Bacteroidota</taxon>
        <taxon>Cytophagia</taxon>
        <taxon>Cytophagales</taxon>
        <taxon>Catalimonadaceae</taxon>
        <taxon>Catalinimonas</taxon>
    </lineage>
</organism>
<dbReference type="SUPFAM" id="SSF50630">
    <property type="entry name" value="Acid proteases"/>
    <property type="match status" value="1"/>
</dbReference>
<evidence type="ECO:0000259" key="3">
    <source>
        <dbReference type="PROSITE" id="PS50175"/>
    </source>
</evidence>
<feature type="domain" description="Peptidase A2" evidence="3">
    <location>
        <begin position="49"/>
        <end position="85"/>
    </location>
</feature>
<dbReference type="PROSITE" id="PS50175">
    <property type="entry name" value="ASP_PROT_RETROV"/>
    <property type="match status" value="1"/>
</dbReference>
<accession>A0A1G9QNZ9</accession>
<dbReference type="PROSITE" id="PS50106">
    <property type="entry name" value="PDZ"/>
    <property type="match status" value="1"/>
</dbReference>
<evidence type="ECO:0000313" key="5">
    <source>
        <dbReference type="Proteomes" id="UP000198510"/>
    </source>
</evidence>
<dbReference type="Gene3D" id="2.40.70.10">
    <property type="entry name" value="Acid Proteases"/>
    <property type="match status" value="2"/>
</dbReference>